<evidence type="ECO:0000256" key="3">
    <source>
        <dbReference type="ARBA" id="ARBA00022837"/>
    </source>
</evidence>
<dbReference type="PANTHER" id="PTHR11878:SF65">
    <property type="entry name" value="NA_CA-EXCHANGE PROTEIN, ISOFORM G"/>
    <property type="match status" value="1"/>
</dbReference>
<keyword evidence="4" id="KW-0406">Ion transport</keyword>
<dbReference type="Pfam" id="PF03160">
    <property type="entry name" value="Calx-beta"/>
    <property type="match status" value="3"/>
</dbReference>
<keyword evidence="2" id="KW-0677">Repeat</keyword>
<dbReference type="OrthoDB" id="2324346at2759"/>
<dbReference type="GO" id="GO:0030001">
    <property type="term" value="P:metal ion transport"/>
    <property type="evidence" value="ECO:0007669"/>
    <property type="project" value="TreeGrafter"/>
</dbReference>
<dbReference type="InterPro" id="IPR051171">
    <property type="entry name" value="CaCA"/>
</dbReference>
<dbReference type="AlphaFoldDB" id="A0A7D9DFC9"/>
<sequence>VSSHDITAIAGLDYTAISSQEITFTPNGPIEQDIVVQISNDTLQEGTESFLLAVSSQNVNTRIGDNVNTTVRILDNDVVSVDFVLTSANVLEQVSAALVEIEIQGARTLPVTVRVQSIDLNAESGSDYTAVDTEVTFQTFESTKSVPVPIINDNLIEIDEQFILRLSTDDNNVTINDNETRITIVDNDVAAIRFEQSSYTVNEANDNVTLHILQTGNLGIPVTAEVQLDAQTADGGTDFTVPITRTLTFSPRSNRANITINIIDDDIVEATETFFADLAGIGSKVILGSPQRTTVFIQDNDNSLARFLISTRILNEDARFLNMTIGLITVHPLQRDVSVSYSTEEGTAESPEDFSNVVGSTVIFRAGDSHGARQYGIVPIIDDQIVEAPESFIIRLISVDSGLIPTTFSSTTISIIDNDSTWLWDFA</sequence>
<dbReference type="SMART" id="SM00237">
    <property type="entry name" value="Calx_beta"/>
    <property type="match status" value="3"/>
</dbReference>
<protein>
    <submittedName>
        <fullName evidence="5">Gliding motility-associated C-terminal domain-containing</fullName>
    </submittedName>
</protein>
<evidence type="ECO:0000313" key="5">
    <source>
        <dbReference type="EMBL" id="CAB3983870.1"/>
    </source>
</evidence>
<reference evidence="5" key="1">
    <citation type="submission" date="2020-04" db="EMBL/GenBank/DDBJ databases">
        <authorList>
            <person name="Alioto T."/>
            <person name="Alioto T."/>
            <person name="Gomez Garrido J."/>
        </authorList>
    </citation>
    <scope>NUCLEOTIDE SEQUENCE</scope>
    <source>
        <strain evidence="5">A484AB</strain>
    </source>
</reference>
<dbReference type="SUPFAM" id="SSF141072">
    <property type="entry name" value="CalX-like"/>
    <property type="match status" value="4"/>
</dbReference>
<keyword evidence="1" id="KW-0732">Signal</keyword>
<keyword evidence="4" id="KW-0813">Transport</keyword>
<feature type="non-terminal residue" evidence="5">
    <location>
        <position position="1"/>
    </location>
</feature>
<dbReference type="PANTHER" id="PTHR11878">
    <property type="entry name" value="SODIUM/CALCIUM EXCHANGER"/>
    <property type="match status" value="1"/>
</dbReference>
<evidence type="ECO:0000256" key="2">
    <source>
        <dbReference type="ARBA" id="ARBA00022737"/>
    </source>
</evidence>
<name>A0A7D9DFC9_PARCT</name>
<dbReference type="InterPro" id="IPR038081">
    <property type="entry name" value="CalX-like_sf"/>
</dbReference>
<comment type="caution">
    <text evidence="5">The sequence shown here is derived from an EMBL/GenBank/DDBJ whole genome shotgun (WGS) entry which is preliminary data.</text>
</comment>
<keyword evidence="3" id="KW-0106">Calcium</keyword>
<dbReference type="Proteomes" id="UP001152795">
    <property type="component" value="Unassembled WGS sequence"/>
</dbReference>
<accession>A0A7D9DFC9</accession>
<keyword evidence="6" id="KW-1185">Reference proteome</keyword>
<organism evidence="5 6">
    <name type="scientific">Paramuricea clavata</name>
    <name type="common">Red gorgonian</name>
    <name type="synonym">Violescent sea-whip</name>
    <dbReference type="NCBI Taxonomy" id="317549"/>
    <lineage>
        <taxon>Eukaryota</taxon>
        <taxon>Metazoa</taxon>
        <taxon>Cnidaria</taxon>
        <taxon>Anthozoa</taxon>
        <taxon>Octocorallia</taxon>
        <taxon>Malacalcyonacea</taxon>
        <taxon>Plexauridae</taxon>
        <taxon>Paramuricea</taxon>
    </lineage>
</organism>
<dbReference type="GO" id="GO:0007154">
    <property type="term" value="P:cell communication"/>
    <property type="evidence" value="ECO:0007669"/>
    <property type="project" value="InterPro"/>
</dbReference>
<evidence type="ECO:0000256" key="1">
    <source>
        <dbReference type="ARBA" id="ARBA00022729"/>
    </source>
</evidence>
<dbReference type="GO" id="GO:0016020">
    <property type="term" value="C:membrane"/>
    <property type="evidence" value="ECO:0007669"/>
    <property type="project" value="InterPro"/>
</dbReference>
<evidence type="ECO:0000256" key="4">
    <source>
        <dbReference type="ARBA" id="ARBA00023065"/>
    </source>
</evidence>
<dbReference type="InterPro" id="IPR003644">
    <property type="entry name" value="Calx_beta"/>
</dbReference>
<gene>
    <name evidence="5" type="ORF">PACLA_8A082864</name>
</gene>
<evidence type="ECO:0000313" key="6">
    <source>
        <dbReference type="Proteomes" id="UP001152795"/>
    </source>
</evidence>
<proteinExistence type="predicted"/>
<dbReference type="EMBL" id="CACRXK020000669">
    <property type="protein sequence ID" value="CAB3983870.1"/>
    <property type="molecule type" value="Genomic_DNA"/>
</dbReference>
<dbReference type="Gene3D" id="2.60.40.2030">
    <property type="match status" value="4"/>
</dbReference>